<protein>
    <submittedName>
        <fullName evidence="1">13452_t:CDS:1</fullName>
    </submittedName>
</protein>
<dbReference type="AlphaFoldDB" id="A0A9N8YVM5"/>
<evidence type="ECO:0000313" key="2">
    <source>
        <dbReference type="Proteomes" id="UP000789831"/>
    </source>
</evidence>
<organism evidence="1 2">
    <name type="scientific">Ambispora gerdemannii</name>
    <dbReference type="NCBI Taxonomy" id="144530"/>
    <lineage>
        <taxon>Eukaryota</taxon>
        <taxon>Fungi</taxon>
        <taxon>Fungi incertae sedis</taxon>
        <taxon>Mucoromycota</taxon>
        <taxon>Glomeromycotina</taxon>
        <taxon>Glomeromycetes</taxon>
        <taxon>Archaeosporales</taxon>
        <taxon>Ambisporaceae</taxon>
        <taxon>Ambispora</taxon>
    </lineage>
</organism>
<gene>
    <name evidence="1" type="ORF">AGERDE_LOCUS1644</name>
</gene>
<evidence type="ECO:0000313" key="1">
    <source>
        <dbReference type="EMBL" id="CAG8449610.1"/>
    </source>
</evidence>
<comment type="caution">
    <text evidence="1">The sequence shown here is derived from an EMBL/GenBank/DDBJ whole genome shotgun (WGS) entry which is preliminary data.</text>
</comment>
<name>A0A9N8YVM5_9GLOM</name>
<dbReference type="Proteomes" id="UP000789831">
    <property type="component" value="Unassembled WGS sequence"/>
</dbReference>
<proteinExistence type="predicted"/>
<keyword evidence="2" id="KW-1185">Reference proteome</keyword>
<dbReference type="EMBL" id="CAJVPL010000118">
    <property type="protein sequence ID" value="CAG8449610.1"/>
    <property type="molecule type" value="Genomic_DNA"/>
</dbReference>
<accession>A0A9N8YVM5</accession>
<reference evidence="1" key="1">
    <citation type="submission" date="2021-06" db="EMBL/GenBank/DDBJ databases">
        <authorList>
            <person name="Kallberg Y."/>
            <person name="Tangrot J."/>
            <person name="Rosling A."/>
        </authorList>
    </citation>
    <scope>NUCLEOTIDE SEQUENCE</scope>
    <source>
        <strain evidence="1">MT106</strain>
    </source>
</reference>
<sequence>MGEIKDALIASNTPTGQETVKPAGLDCVLLPVPSTSREYTAVNTFLSPTVTVS</sequence>